<evidence type="ECO:0000313" key="1">
    <source>
        <dbReference type="EMBL" id="ERG93007.1"/>
    </source>
</evidence>
<feature type="non-terminal residue" evidence="1">
    <location>
        <position position="341"/>
    </location>
</feature>
<dbReference type="SUPFAM" id="SSF52540">
    <property type="entry name" value="P-loop containing nucleoside triphosphate hydrolases"/>
    <property type="match status" value="1"/>
</dbReference>
<dbReference type="Proteomes" id="UP000030649">
    <property type="component" value="Unassembled WGS sequence"/>
</dbReference>
<dbReference type="EMBL" id="KE356560">
    <property type="protein sequence ID" value="ERG93007.1"/>
    <property type="molecule type" value="Genomic_DNA"/>
</dbReference>
<dbReference type="InterPro" id="IPR027417">
    <property type="entry name" value="P-loop_NTPase"/>
</dbReference>
<dbReference type="AlphaFoldDB" id="U1PH98"/>
<gene>
    <name evidence="1" type="ORF">J07HQW1_03060</name>
</gene>
<dbReference type="STRING" id="1238424.J07HQW1_03060"/>
<reference evidence="1 2" key="1">
    <citation type="journal article" date="2013" name="PLoS ONE">
        <title>Assembly-driven community genomics of a hypersaline microbial ecosystem.</title>
        <authorList>
            <person name="Podell S."/>
            <person name="Ugalde J.A."/>
            <person name="Narasingarao P."/>
            <person name="Banfield J.F."/>
            <person name="Heidelberg K.B."/>
            <person name="Allen E.E."/>
        </authorList>
    </citation>
    <scope>NUCLEOTIDE SEQUENCE [LARGE SCALE GENOMIC DNA]</scope>
    <source>
        <strain evidence="2">J07HQW1</strain>
    </source>
</reference>
<evidence type="ECO:0000313" key="2">
    <source>
        <dbReference type="Proteomes" id="UP000030649"/>
    </source>
</evidence>
<accession>U1PH98</accession>
<dbReference type="HOGENOM" id="CLU_815096_0_0_2"/>
<name>U1PH98_9EURY</name>
<organism evidence="1 2">
    <name type="scientific">Haloquadratum walsbyi J07HQW1</name>
    <dbReference type="NCBI Taxonomy" id="1238424"/>
    <lineage>
        <taxon>Archaea</taxon>
        <taxon>Methanobacteriati</taxon>
        <taxon>Methanobacteriota</taxon>
        <taxon>Stenosarchaea group</taxon>
        <taxon>Halobacteria</taxon>
        <taxon>Halobacteriales</taxon>
        <taxon>Haloferacaceae</taxon>
        <taxon>Haloquadratum</taxon>
    </lineage>
</organism>
<proteinExistence type="predicted"/>
<protein>
    <submittedName>
        <fullName evidence="1">Uncharacterized protein</fullName>
    </submittedName>
</protein>
<sequence length="341" mass="38676">MTESGWFENFPADFEESVRIDRDNQSGSDPRKQAIESYHVTADSKSFVEDFIDRLLDESEDMRTGSNYWLYGYYGSGKSHLLTVLDGLMDSEWMQGRMETVCGDLASDQRSSGLSSELRDRLEDVHSECHVIPISVNLLKYQGQKQRSFSEIVLRHAHQSPDLTGVEDGVSAGLSSQTDVAYFEDWYRTTDAWDDRRSQAKAVVDSETSEPTEYDWERNSIWEDVQEYSALADVVLPKLFEEQTGTRDGYTDIQPSNVDPEEAVRRLESLRDARDREFDKPVKLVLLLDEVSLFIGTDFDRLTELQTLAENVDDIGGGNIQLVATAQANIEDVQPRFAAHG</sequence>